<keyword evidence="1" id="KW-0175">Coiled coil</keyword>
<keyword evidence="5" id="KW-1185">Reference proteome</keyword>
<dbReference type="InterPro" id="IPR004177">
    <property type="entry name" value="DDHD_dom"/>
</dbReference>
<evidence type="ECO:0000256" key="1">
    <source>
        <dbReference type="SAM" id="Coils"/>
    </source>
</evidence>
<dbReference type="GO" id="GO:0004620">
    <property type="term" value="F:phospholipase activity"/>
    <property type="evidence" value="ECO:0007669"/>
    <property type="project" value="TreeGrafter"/>
</dbReference>
<dbReference type="PROSITE" id="PS51043">
    <property type="entry name" value="DDHD"/>
    <property type="match status" value="1"/>
</dbReference>
<dbReference type="Proteomes" id="UP000326939">
    <property type="component" value="Chromosome 19"/>
</dbReference>
<evidence type="ECO:0000313" key="4">
    <source>
        <dbReference type="EMBL" id="KAB5512496.1"/>
    </source>
</evidence>
<feature type="coiled-coil region" evidence="1">
    <location>
        <begin position="678"/>
        <end position="705"/>
    </location>
</feature>
<feature type="domain" description="DDHD" evidence="3">
    <location>
        <begin position="750"/>
        <end position="1032"/>
    </location>
</feature>
<dbReference type="AlphaFoldDB" id="A0A5N5J1S4"/>
<dbReference type="InterPro" id="IPR029058">
    <property type="entry name" value="AB_hydrolase_fold"/>
</dbReference>
<dbReference type="Pfam" id="PF02862">
    <property type="entry name" value="DDHD"/>
    <property type="match status" value="2"/>
</dbReference>
<name>A0A5N5J1S4_9ROSI</name>
<dbReference type="SUPFAM" id="SSF53474">
    <property type="entry name" value="alpha/beta-Hydrolases"/>
    <property type="match status" value="1"/>
</dbReference>
<evidence type="ECO:0000313" key="5">
    <source>
        <dbReference type="Proteomes" id="UP000326939"/>
    </source>
</evidence>
<evidence type="ECO:0000259" key="3">
    <source>
        <dbReference type="PROSITE" id="PS51043"/>
    </source>
</evidence>
<dbReference type="SMART" id="SM01127">
    <property type="entry name" value="DDHD"/>
    <property type="match status" value="1"/>
</dbReference>
<evidence type="ECO:0000256" key="2">
    <source>
        <dbReference type="SAM" id="MobiDB-lite"/>
    </source>
</evidence>
<dbReference type="PANTHER" id="PTHR23509:SF10">
    <property type="entry name" value="LD21067P"/>
    <property type="match status" value="1"/>
</dbReference>
<dbReference type="EMBL" id="VDCV01000019">
    <property type="protein sequence ID" value="KAB5512496.1"/>
    <property type="molecule type" value="Genomic_DNA"/>
</dbReference>
<dbReference type="PANTHER" id="PTHR23509">
    <property type="entry name" value="PA-PL1 PHOSPHOLIPASE FAMILY"/>
    <property type="match status" value="1"/>
</dbReference>
<organism evidence="4 5">
    <name type="scientific">Salix brachista</name>
    <dbReference type="NCBI Taxonomy" id="2182728"/>
    <lineage>
        <taxon>Eukaryota</taxon>
        <taxon>Viridiplantae</taxon>
        <taxon>Streptophyta</taxon>
        <taxon>Embryophyta</taxon>
        <taxon>Tracheophyta</taxon>
        <taxon>Spermatophyta</taxon>
        <taxon>Magnoliopsida</taxon>
        <taxon>eudicotyledons</taxon>
        <taxon>Gunneridae</taxon>
        <taxon>Pentapetalae</taxon>
        <taxon>rosids</taxon>
        <taxon>fabids</taxon>
        <taxon>Malpighiales</taxon>
        <taxon>Salicaceae</taxon>
        <taxon>Saliceae</taxon>
        <taxon>Salix</taxon>
    </lineage>
</organism>
<comment type="caution">
    <text evidence="4">The sequence shown here is derived from an EMBL/GenBank/DDBJ whole genome shotgun (WGS) entry which is preliminary data.</text>
</comment>
<reference evidence="5" key="1">
    <citation type="journal article" date="2019" name="Gigascience">
        <title>De novo genome assembly of the endangered Acer yangbiense, a plant species with extremely small populations endemic to Yunnan Province, China.</title>
        <authorList>
            <person name="Yang J."/>
            <person name="Wariss H.M."/>
            <person name="Tao L."/>
            <person name="Zhang R."/>
            <person name="Yun Q."/>
            <person name="Hollingsworth P."/>
            <person name="Dao Z."/>
            <person name="Luo G."/>
            <person name="Guo H."/>
            <person name="Ma Y."/>
            <person name="Sun W."/>
        </authorList>
    </citation>
    <scope>NUCLEOTIDE SEQUENCE [LARGE SCALE GENOMIC DNA]</scope>
    <source>
        <strain evidence="5">cv. br00</strain>
    </source>
</reference>
<dbReference type="InterPro" id="IPR058055">
    <property type="entry name" value="PA-PLA1"/>
</dbReference>
<dbReference type="GO" id="GO:0046872">
    <property type="term" value="F:metal ion binding"/>
    <property type="evidence" value="ECO:0007669"/>
    <property type="project" value="InterPro"/>
</dbReference>
<gene>
    <name evidence="4" type="ORF">DKX38_029524</name>
</gene>
<accession>A0A5N5J1S4</accession>
<proteinExistence type="predicted"/>
<sequence>MADSKANPAVPEILPDLLKNTPSNIARLEDVIEHCKGRQKYLAQTRSPSDGGDVRWYFCKVPLVENELAASVPRTEIVGKSDYFRFGMRDSLAIEASFLQREEELLSSWWKEYAECSEGPNGWPTTSKEFDTQENADSPEGGRAAQLLEVEEERVGVPVKGGLYEVMICSGLQFKFRALQDQAFYFVDNAPIFIVLSLDRVMIVGIARGEMVRCLREWSNLLIDEVDLVKRHCFPVYWTGENRRVLRGQWFARKGGMGWLPLREDVAEQLEIAYQSQVWHRRTFQPSGLFAARVDLQGSTPGLHALFTGEDNTWEAWLNIDASGFSSLITLSWNGIKLRRGYSASLSEKPTQVYFLLCSDASLYVTDELRQKKEEEMDDYCSQVPVQHVVFMVHGIGQRLEKSNLVDDVGNFRHITTSLSEQHLTSYQRGVQRVLFIPCQWRKGLKLSGEAVVEKITLDGVRGLRVMLSATVHDVLYYMSPIYRQDIINSVSKQLNRLYLKFFKRNPGYDGKVSIYGHSLGSVLSYDILCHQENLSSPFPMDWMYKDHPRSEESSLDTKRDTSTNLEDNNSNVVKEAKKIVDPVEEVMMSARSTLVHEDGLADEFSTILSPIASELVGAASDSDFKQMRGKESCHEFVCDSTDVLSQERDHLCEAKEMKLDDPMSGVENRAVEGSEDAGNKEKEINMLKKEIDSLKAKIAELEFKCGGGDASENGKATENMTKQPTSKKLAVGIDEASKSYIPYIKYTKLEFKVDTFYAVGSPLGVFLSLHNTRIGLGKGKEYWAEENINEEMPACRQMLNIFHPFDPVAYRIEPLVCKEFISKRPVIIPYHKGGRRLHIGFQEFTEDLAVRSHAIMNHINFVKVKVLTVCQSKIANSEEEAENVNEKEERTYGSIMMERLTGSDGRIDHMLQVRSSIFSWFCLKLSYYFTLLKLLHVCAYGTYHRPQLCCAVGTCDCMHVDAIEYGSGELGLCLCQFVTWPVQKLNETDAQRLCHYLDKTFEHPYLQAIGAHTNYWRDQDTALFILKHLYRMIPEEPNLPAESSGGTSKDEMGSTGCDLALNASSDWRRVANSGAASKKSMRNLRGLNVDVGYRVVTRP</sequence>
<feature type="region of interest" description="Disordered" evidence="2">
    <location>
        <begin position="120"/>
        <end position="141"/>
    </location>
</feature>
<dbReference type="GO" id="GO:0005737">
    <property type="term" value="C:cytoplasm"/>
    <property type="evidence" value="ECO:0007669"/>
    <property type="project" value="TreeGrafter"/>
</dbReference>
<protein>
    <recommendedName>
        <fullName evidence="3">DDHD domain-containing protein</fullName>
    </recommendedName>
</protein>